<feature type="region of interest" description="Disordered" evidence="2">
    <location>
        <begin position="1"/>
        <end position="43"/>
    </location>
</feature>
<proteinExistence type="predicted"/>
<protein>
    <submittedName>
        <fullName evidence="3">Uncharacterized protein</fullName>
    </submittedName>
</protein>
<reference evidence="3 4" key="1">
    <citation type="submission" date="2019-04" db="EMBL/GenBank/DDBJ databases">
        <title>An improved genome assembly and genetic linkage map for asparagus bean, Vigna unguiculata ssp. sesquipedialis.</title>
        <authorList>
            <person name="Xia Q."/>
            <person name="Zhang R."/>
            <person name="Dong Y."/>
        </authorList>
    </citation>
    <scope>NUCLEOTIDE SEQUENCE [LARGE SCALE GENOMIC DNA]</scope>
    <source>
        <tissue evidence="3">Leaf</tissue>
    </source>
</reference>
<accession>A0A4D6KS71</accession>
<keyword evidence="1" id="KW-0175">Coiled coil</keyword>
<keyword evidence="4" id="KW-1185">Reference proteome</keyword>
<dbReference type="EMBL" id="CP039345">
    <property type="protein sequence ID" value="QCD79395.1"/>
    <property type="molecule type" value="Genomic_DNA"/>
</dbReference>
<feature type="coiled-coil region" evidence="1">
    <location>
        <begin position="124"/>
        <end position="176"/>
    </location>
</feature>
<sequence>MANAAKGEGQSQAPNLAGPVVDTYRPPIAKRPAPSKMKGVGKDHKRLKALAKTGGVGLSGSSNLDLGGFEKAKIQMRKGLELKLSDEEVAVVEAADPGLTMRAMSEYLTRGMVLSRRVATLLQEELAAGEKKKLAEEVAALKAQRDREQVAWADEKLKLEAEVKRLKGSVVGLEKKLKAKQVELDGVNAAKDAAAEEAAGEVFGLQHAVYDEHVNGFQKALRQAEFLYREVSVTDCHFNVNLYVYENRMLDVAEISRLKSEKEATIMANEDTVVATPPATIDGVAGEVEGVDEEADRAEEAVAVSSTRSGGVESVYCSTSGAWVRGWECLRCSTNDIWVSDWECLRCSTSGIWEELAAGEKKKLAEEVAALKAQRDREQVAWADEKLKLEAEVKRLKGSVVGLEKKLKAKQVELDGVNAAKDAAAEEAAGEVFGLQHAVYDEHVNGFQKALRQAEFLYREVSVTDCHFNVNLYVYENRMLDVAEISRLKSEKEATIMANEDTVVATPPATIDGVAGEVEGVDEEADRAEEAVAGDEADVEERVCLMGFLGHGSPVVVVWSPYIARPAALGLEAGSVYVVRPTTFGLATGNVYVVRPAAFGLAVGNVYFVRLAALGAVARNVHLVRLAAL</sequence>
<evidence type="ECO:0000313" key="3">
    <source>
        <dbReference type="EMBL" id="QCD79395.1"/>
    </source>
</evidence>
<evidence type="ECO:0000256" key="1">
    <source>
        <dbReference type="SAM" id="Coils"/>
    </source>
</evidence>
<dbReference type="Proteomes" id="UP000501690">
    <property type="component" value="Linkage Group LG1"/>
</dbReference>
<feature type="coiled-coil region" evidence="1">
    <location>
        <begin position="354"/>
        <end position="406"/>
    </location>
</feature>
<organism evidence="3 4">
    <name type="scientific">Vigna unguiculata</name>
    <name type="common">Cowpea</name>
    <dbReference type="NCBI Taxonomy" id="3917"/>
    <lineage>
        <taxon>Eukaryota</taxon>
        <taxon>Viridiplantae</taxon>
        <taxon>Streptophyta</taxon>
        <taxon>Embryophyta</taxon>
        <taxon>Tracheophyta</taxon>
        <taxon>Spermatophyta</taxon>
        <taxon>Magnoliopsida</taxon>
        <taxon>eudicotyledons</taxon>
        <taxon>Gunneridae</taxon>
        <taxon>Pentapetalae</taxon>
        <taxon>rosids</taxon>
        <taxon>fabids</taxon>
        <taxon>Fabales</taxon>
        <taxon>Fabaceae</taxon>
        <taxon>Papilionoideae</taxon>
        <taxon>50 kb inversion clade</taxon>
        <taxon>NPAAA clade</taxon>
        <taxon>indigoferoid/millettioid clade</taxon>
        <taxon>Phaseoleae</taxon>
        <taxon>Vigna</taxon>
    </lineage>
</organism>
<gene>
    <name evidence="3" type="ORF">DEO72_LG1g3035</name>
</gene>
<name>A0A4D6KS71_VIGUN</name>
<evidence type="ECO:0000256" key="2">
    <source>
        <dbReference type="SAM" id="MobiDB-lite"/>
    </source>
</evidence>
<dbReference type="AlphaFoldDB" id="A0A4D6KS71"/>
<evidence type="ECO:0000313" key="4">
    <source>
        <dbReference type="Proteomes" id="UP000501690"/>
    </source>
</evidence>